<organism evidence="2 3">
    <name type="scientific">Baudoinia panamericana (strain UAMH 10762)</name>
    <name type="common">Angels' share fungus</name>
    <name type="synonym">Baudoinia compniacensis (strain UAMH 10762)</name>
    <dbReference type="NCBI Taxonomy" id="717646"/>
    <lineage>
        <taxon>Eukaryota</taxon>
        <taxon>Fungi</taxon>
        <taxon>Dikarya</taxon>
        <taxon>Ascomycota</taxon>
        <taxon>Pezizomycotina</taxon>
        <taxon>Dothideomycetes</taxon>
        <taxon>Dothideomycetidae</taxon>
        <taxon>Mycosphaerellales</taxon>
        <taxon>Teratosphaeriaceae</taxon>
        <taxon>Baudoinia</taxon>
    </lineage>
</organism>
<dbReference type="SUPFAM" id="SSF51556">
    <property type="entry name" value="Metallo-dependent hydrolases"/>
    <property type="match status" value="1"/>
</dbReference>
<evidence type="ECO:0000313" key="3">
    <source>
        <dbReference type="Proteomes" id="UP000011761"/>
    </source>
</evidence>
<dbReference type="GO" id="GO:0016787">
    <property type="term" value="F:hydrolase activity"/>
    <property type="evidence" value="ECO:0007669"/>
    <property type="project" value="InterPro"/>
</dbReference>
<dbReference type="InterPro" id="IPR052358">
    <property type="entry name" value="Aro_Compnd_Degr_Hydrolases"/>
</dbReference>
<dbReference type="InterPro" id="IPR032466">
    <property type="entry name" value="Metal_Hydrolase"/>
</dbReference>
<dbReference type="OrthoDB" id="2135488at2759"/>
<dbReference type="Gene3D" id="3.20.20.140">
    <property type="entry name" value="Metal-dependent hydrolases"/>
    <property type="match status" value="1"/>
</dbReference>
<dbReference type="HOGENOM" id="CLU_064039_0_0_1"/>
<dbReference type="KEGG" id="bcom:BAUCODRAFT_70509"/>
<sequence length="278" mass="31034">MHIIDPDRYPLAPGAAYVPPVHNIWDAVANETTFGMKHIVIVQPSIYGYDNTALLESLRALGPTRARAVVQFQPSINRTTLQAWHQLGVRGVRLNLQSTDQTVNATAFAATLRQYADIIRPLGWVLQAYISMDLIGALESTIRDLGVPFCVDHFGQPSASPVNSSAKNFDPYTIPGFPATIRLLQGGHMWVKFSANYRVNLTAHGLETVGKEILRVRSDRVVWATDWPHTRFEGVDIRPFEEEVLEWCEEIDAVEQVFSTNAKCLWGIYSSAQGCQIV</sequence>
<dbReference type="AlphaFoldDB" id="M2LPH3"/>
<dbReference type="eggNOG" id="ENOG502S92K">
    <property type="taxonomic scope" value="Eukaryota"/>
</dbReference>
<dbReference type="Proteomes" id="UP000011761">
    <property type="component" value="Unassembled WGS sequence"/>
</dbReference>
<evidence type="ECO:0000259" key="1">
    <source>
        <dbReference type="Pfam" id="PF04909"/>
    </source>
</evidence>
<gene>
    <name evidence="2" type="ORF">BAUCODRAFT_70509</name>
</gene>
<dbReference type="PANTHER" id="PTHR35563">
    <property type="entry name" value="BARREL METAL-DEPENDENT HYDROLASE, PUTATIVE (AFU_ORTHOLOGUE AFUA_1G16240)-RELATED"/>
    <property type="match status" value="1"/>
</dbReference>
<dbReference type="GeneID" id="19116596"/>
<feature type="domain" description="Amidohydrolase-related" evidence="1">
    <location>
        <begin position="6"/>
        <end position="268"/>
    </location>
</feature>
<evidence type="ECO:0000313" key="2">
    <source>
        <dbReference type="EMBL" id="EMC96292.1"/>
    </source>
</evidence>
<dbReference type="PANTHER" id="PTHR35563:SF2">
    <property type="entry name" value="BARREL METAL-DEPENDENT HYDROLASE, PUTATIVE (AFU_ORTHOLOGUE AFUA_1G16240)-RELATED"/>
    <property type="match status" value="1"/>
</dbReference>
<name>M2LPH3_BAUPA</name>
<dbReference type="Pfam" id="PF04909">
    <property type="entry name" value="Amidohydro_2"/>
    <property type="match status" value="1"/>
</dbReference>
<dbReference type="InterPro" id="IPR006680">
    <property type="entry name" value="Amidohydro-rel"/>
</dbReference>
<reference evidence="2 3" key="1">
    <citation type="journal article" date="2012" name="PLoS Pathog.">
        <title>Diverse lifestyles and strategies of plant pathogenesis encoded in the genomes of eighteen Dothideomycetes fungi.</title>
        <authorList>
            <person name="Ohm R.A."/>
            <person name="Feau N."/>
            <person name="Henrissat B."/>
            <person name="Schoch C.L."/>
            <person name="Horwitz B.A."/>
            <person name="Barry K.W."/>
            <person name="Condon B.J."/>
            <person name="Copeland A.C."/>
            <person name="Dhillon B."/>
            <person name="Glaser F."/>
            <person name="Hesse C.N."/>
            <person name="Kosti I."/>
            <person name="LaButti K."/>
            <person name="Lindquist E.A."/>
            <person name="Lucas S."/>
            <person name="Salamov A.A."/>
            <person name="Bradshaw R.E."/>
            <person name="Ciuffetti L."/>
            <person name="Hamelin R.C."/>
            <person name="Kema G.H.J."/>
            <person name="Lawrence C."/>
            <person name="Scott J.A."/>
            <person name="Spatafora J.W."/>
            <person name="Turgeon B.G."/>
            <person name="de Wit P.J.G.M."/>
            <person name="Zhong S."/>
            <person name="Goodwin S.B."/>
            <person name="Grigoriev I.V."/>
        </authorList>
    </citation>
    <scope>NUCLEOTIDE SEQUENCE [LARGE SCALE GENOMIC DNA]</scope>
    <source>
        <strain evidence="2 3">UAMH 10762</strain>
    </source>
</reference>
<dbReference type="OMA" id="WDSHMHI"/>
<dbReference type="RefSeq" id="XP_007676319.1">
    <property type="nucleotide sequence ID" value="XM_007678129.1"/>
</dbReference>
<accession>M2LPH3</accession>
<dbReference type="EMBL" id="KB445555">
    <property type="protein sequence ID" value="EMC96292.1"/>
    <property type="molecule type" value="Genomic_DNA"/>
</dbReference>
<protein>
    <recommendedName>
        <fullName evidence="1">Amidohydrolase-related domain-containing protein</fullName>
    </recommendedName>
</protein>
<keyword evidence="3" id="KW-1185">Reference proteome</keyword>
<proteinExistence type="predicted"/>